<dbReference type="Pfam" id="PF04287">
    <property type="entry name" value="DUF446"/>
    <property type="match status" value="1"/>
</dbReference>
<dbReference type="PANTHER" id="PTHR39586:SF1">
    <property type="entry name" value="CYTOPLASMIC PROTEIN"/>
    <property type="match status" value="1"/>
</dbReference>
<dbReference type="PIRSF" id="PIRSF006257">
    <property type="entry name" value="UCP006257"/>
    <property type="match status" value="1"/>
</dbReference>
<evidence type="ECO:0000259" key="1">
    <source>
        <dbReference type="Pfam" id="PF04287"/>
    </source>
</evidence>
<dbReference type="Proteomes" id="UP000654004">
    <property type="component" value="Unassembled WGS sequence"/>
</dbReference>
<dbReference type="Gene3D" id="1.20.1440.40">
    <property type="entry name" value="YqcC-like"/>
    <property type="match status" value="1"/>
</dbReference>
<sequence length="111" mass="12759">MSFMFMLYLTSKNHLIKLEQLLKQCQLWSDALPSASALASHAPFACDTMAFEQWLQFIFIPKMTELIAQKHPLPTTMAIAPMAEQLWQGMPQRNVIIVHLQAFDVLLNKQQ</sequence>
<protein>
    <recommendedName>
        <fullName evidence="1">YqcC-like domain-containing protein</fullName>
    </recommendedName>
</protein>
<dbReference type="PANTHER" id="PTHR39586">
    <property type="entry name" value="CYTOPLASMIC PROTEIN-RELATED"/>
    <property type="match status" value="1"/>
</dbReference>
<reference evidence="3" key="1">
    <citation type="journal article" date="2019" name="Int. J. Syst. Evol. Microbiol.">
        <title>The Global Catalogue of Microorganisms (GCM) 10K type strain sequencing project: providing services to taxonomists for standard genome sequencing and annotation.</title>
        <authorList>
            <consortium name="The Broad Institute Genomics Platform"/>
            <consortium name="The Broad Institute Genome Sequencing Center for Infectious Disease"/>
            <person name="Wu L."/>
            <person name="Ma J."/>
        </authorList>
    </citation>
    <scope>NUCLEOTIDE SEQUENCE [LARGE SCALE GENOMIC DNA]</scope>
    <source>
        <strain evidence="3">JCM 32305</strain>
    </source>
</reference>
<evidence type="ECO:0000313" key="3">
    <source>
        <dbReference type="Proteomes" id="UP000654004"/>
    </source>
</evidence>
<organism evidence="2 3">
    <name type="scientific">Shewanella ulleungensis</name>
    <dbReference type="NCBI Taxonomy" id="2282699"/>
    <lineage>
        <taxon>Bacteria</taxon>
        <taxon>Pseudomonadati</taxon>
        <taxon>Pseudomonadota</taxon>
        <taxon>Gammaproteobacteria</taxon>
        <taxon>Alteromonadales</taxon>
        <taxon>Shewanellaceae</taxon>
        <taxon>Shewanella</taxon>
    </lineage>
</organism>
<comment type="caution">
    <text evidence="2">The sequence shown here is derived from an EMBL/GenBank/DDBJ whole genome shotgun (WGS) entry which is preliminary data.</text>
</comment>
<dbReference type="InterPro" id="IPR036814">
    <property type="entry name" value="YqcC-like_sf"/>
</dbReference>
<dbReference type="InterPro" id="IPR007384">
    <property type="entry name" value="UCP006257"/>
</dbReference>
<feature type="domain" description="YqcC-like" evidence="1">
    <location>
        <begin position="12"/>
        <end position="105"/>
    </location>
</feature>
<proteinExistence type="predicted"/>
<keyword evidence="3" id="KW-1185">Reference proteome</keyword>
<accession>A0ABQ2QZD6</accession>
<gene>
    <name evidence="2" type="primary">yqcC</name>
    <name evidence="2" type="ORF">GCM10009410_38490</name>
</gene>
<name>A0ABQ2QZD6_9GAMM</name>
<dbReference type="InterPro" id="IPR023376">
    <property type="entry name" value="YqcC-like_dom"/>
</dbReference>
<evidence type="ECO:0000313" key="2">
    <source>
        <dbReference type="EMBL" id="GGQ01182.1"/>
    </source>
</evidence>
<dbReference type="EMBL" id="BMQW01000017">
    <property type="protein sequence ID" value="GGQ01182.1"/>
    <property type="molecule type" value="Genomic_DNA"/>
</dbReference>
<dbReference type="SUPFAM" id="SSF158452">
    <property type="entry name" value="YqcC-like"/>
    <property type="match status" value="1"/>
</dbReference>